<keyword evidence="2" id="KW-1133">Transmembrane helix</keyword>
<evidence type="ECO:0000313" key="3">
    <source>
        <dbReference type="EMBL" id="ADB29266.1"/>
    </source>
</evidence>
<evidence type="ECO:0000256" key="2">
    <source>
        <dbReference type="SAM" id="Phobius"/>
    </source>
</evidence>
<evidence type="ECO:0008006" key="5">
    <source>
        <dbReference type="Google" id="ProtNLM"/>
    </source>
</evidence>
<keyword evidence="4" id="KW-1185">Reference proteome</keyword>
<reference evidence="4" key="1">
    <citation type="submission" date="2009-09" db="EMBL/GenBank/DDBJ databases">
        <title>The complete genome of Kribbella flavida DSM 17836.</title>
        <authorList>
            <consortium name="US DOE Joint Genome Institute (JGI-PGF)"/>
            <person name="Lucas S."/>
            <person name="Copeland A."/>
            <person name="Lapidus A."/>
            <person name="Glavina del Rio T."/>
            <person name="Dalin E."/>
            <person name="Tice H."/>
            <person name="Bruce D."/>
            <person name="Goodwin L."/>
            <person name="Pitluck S."/>
            <person name="Kyrpides N."/>
            <person name="Mavromatis K."/>
            <person name="Ivanova N."/>
            <person name="Saunders E."/>
            <person name="Brettin T."/>
            <person name="Detter J.C."/>
            <person name="Han C."/>
            <person name="Larimer F."/>
            <person name="Land M."/>
            <person name="Hauser L."/>
            <person name="Markowitz V."/>
            <person name="Cheng J.-F."/>
            <person name="Hugenholtz P."/>
            <person name="Woyke T."/>
            <person name="Wu D."/>
            <person name="Pukall R."/>
            <person name="Klenk H.-P."/>
            <person name="Eisen J.A."/>
        </authorList>
    </citation>
    <scope>NUCLEOTIDE SEQUENCE [LARGE SCALE GENOMIC DNA]</scope>
    <source>
        <strain evidence="4">DSM 17836 / JCM 10339 / NBRC 14399</strain>
    </source>
</reference>
<feature type="transmembrane region" description="Helical" evidence="2">
    <location>
        <begin position="224"/>
        <end position="244"/>
    </location>
</feature>
<accession>D2PRT6</accession>
<feature type="region of interest" description="Disordered" evidence="1">
    <location>
        <begin position="378"/>
        <end position="427"/>
    </location>
</feature>
<dbReference type="KEGG" id="kfl:Kfla_0137"/>
<evidence type="ECO:0000256" key="1">
    <source>
        <dbReference type="SAM" id="MobiDB-lite"/>
    </source>
</evidence>
<evidence type="ECO:0000313" key="4">
    <source>
        <dbReference type="Proteomes" id="UP000007967"/>
    </source>
</evidence>
<feature type="compositionally biased region" description="Gly residues" evidence="1">
    <location>
        <begin position="385"/>
        <end position="399"/>
    </location>
</feature>
<dbReference type="STRING" id="479435.Kfla_0137"/>
<feature type="transmembrane region" description="Helical" evidence="2">
    <location>
        <begin position="74"/>
        <end position="93"/>
    </location>
</feature>
<dbReference type="HOGENOM" id="CLU_642190_0_0_11"/>
<keyword evidence="2" id="KW-0472">Membrane</keyword>
<dbReference type="AlphaFoldDB" id="D2PRT6"/>
<sequence>MCGPMELSCSIREGFATLVTNQFESLAAKVGETATTGLEAVATFWVRIDSPTLATQQGSDWTLNGPVQTLHDNVLWVTGTIFCIAVLITGVRLAWEQRAEPLRQLLKATLTLVLVTGAGAAFLQLLISVSDWFAQDVMDRTLEPGQTFDKAVGALVLAGAGSAPVNAMPLIAMMFVGVAVFMASVVQVVLLLIRSAMLVLLAGTFPLAAAATNTEVGRAWFRKYCAWALAFIAYKPAAALVYAAALELGDAGVNPGPGNRLVSALTGLMMMLLALFALPALLRFAVPVTSAVAGGAAGSGAGLADPGGFASGAISTGRSVFGSASAGRAGGGGGGGGGGATGAVTAGSAAAGAVTAGSAAAGAALNATKKAGGALAGAAAHSAGEPGGGGSSSTGGGSQGWTSRRPPRTTKTAAQPTEQPTGPTGSR</sequence>
<dbReference type="InterPro" id="IPR045782">
    <property type="entry name" value="TrbL_3"/>
</dbReference>
<dbReference type="EMBL" id="CP001736">
    <property type="protein sequence ID" value="ADB29266.1"/>
    <property type="molecule type" value="Genomic_DNA"/>
</dbReference>
<feature type="transmembrane region" description="Helical" evidence="2">
    <location>
        <begin position="264"/>
        <end position="282"/>
    </location>
</feature>
<reference evidence="3 4" key="2">
    <citation type="journal article" date="2010" name="Stand. Genomic Sci.">
        <title>Complete genome sequence of Kribbella flavida type strain (IFO 14399).</title>
        <authorList>
            <person name="Pukall R."/>
            <person name="Lapidus A."/>
            <person name="Glavina Del Rio T."/>
            <person name="Copeland A."/>
            <person name="Tice H."/>
            <person name="Cheng J.-F."/>
            <person name="Lucas S."/>
            <person name="Chen F."/>
            <person name="Nolan M."/>
            <person name="LaButti K."/>
            <person name="Pati A."/>
            <person name="Ivanova N."/>
            <person name="Mavrommatis K."/>
            <person name="Mikhailova N."/>
            <person name="Pitluck S."/>
            <person name="Bruce D."/>
            <person name="Goodwin L."/>
            <person name="Land M."/>
            <person name="Hauser L."/>
            <person name="Chang Y.-J."/>
            <person name="Jeffries C.D."/>
            <person name="Chen A."/>
            <person name="Palaniappan K."/>
            <person name="Chain P."/>
            <person name="Rohde M."/>
            <person name="Goeker M."/>
            <person name="Bristow J."/>
            <person name="Eisen J.A."/>
            <person name="Markowitz V."/>
            <person name="Hugenholtz P."/>
            <person name="Kyrpides N.C."/>
            <person name="Klenk H.-P."/>
            <person name="Brettin T."/>
        </authorList>
    </citation>
    <scope>NUCLEOTIDE SEQUENCE [LARGE SCALE GENOMIC DNA]</scope>
    <source>
        <strain evidence="4">DSM 17836 / JCM 10339 / NBRC 14399</strain>
    </source>
</reference>
<proteinExistence type="predicted"/>
<dbReference type="Pfam" id="PF19590">
    <property type="entry name" value="TrbL_3"/>
    <property type="match status" value="1"/>
</dbReference>
<dbReference type="Proteomes" id="UP000007967">
    <property type="component" value="Chromosome"/>
</dbReference>
<keyword evidence="2" id="KW-0812">Transmembrane</keyword>
<name>D2PRT6_KRIFD</name>
<feature type="transmembrane region" description="Helical" evidence="2">
    <location>
        <begin position="105"/>
        <end position="127"/>
    </location>
</feature>
<feature type="compositionally biased region" description="Polar residues" evidence="1">
    <location>
        <begin position="409"/>
        <end position="427"/>
    </location>
</feature>
<protein>
    <recommendedName>
        <fullName evidence="5">TrbL/VirB6 plasmid conjugal transfer protein</fullName>
    </recommendedName>
</protein>
<organism evidence="3 4">
    <name type="scientific">Kribbella flavida (strain DSM 17836 / JCM 10339 / NBRC 14399)</name>
    <dbReference type="NCBI Taxonomy" id="479435"/>
    <lineage>
        <taxon>Bacteria</taxon>
        <taxon>Bacillati</taxon>
        <taxon>Actinomycetota</taxon>
        <taxon>Actinomycetes</taxon>
        <taxon>Propionibacteriales</taxon>
        <taxon>Kribbellaceae</taxon>
        <taxon>Kribbella</taxon>
    </lineage>
</organism>
<gene>
    <name evidence="3" type="ordered locus">Kfla_0137</name>
</gene>
<feature type="transmembrane region" description="Helical" evidence="2">
    <location>
        <begin position="170"/>
        <end position="193"/>
    </location>
</feature>
<dbReference type="eggNOG" id="ENOG5031S1J">
    <property type="taxonomic scope" value="Bacteria"/>
</dbReference>